<feature type="region of interest" description="Disordered" evidence="1">
    <location>
        <begin position="229"/>
        <end position="266"/>
    </location>
</feature>
<gene>
    <name evidence="2" type="ORF">ABT317_04865</name>
</gene>
<name>A0ABV1VWS7_9ACTN</name>
<feature type="compositionally biased region" description="Basic and acidic residues" evidence="1">
    <location>
        <begin position="584"/>
        <end position="596"/>
    </location>
</feature>
<sequence>MTDHQHKADLDRVSQENSFTDLARGVEEQPRGAGFFSGLVMDPLRAVVEATPYGKAMHGRTSFEHYDLNQMVDLVEQTDPEDLESSGKALWDARDAIKAAATELSGHIEHVHWVGESGDAFRTWGEQLVKSTHVLSDFAGGAGDQITAAAVGLASVRKAMPPRDHRTDPKSPKDFSQAEQTSHKDAYAAAVQVEKHRQEAINQMNRLSSYYSVSTEQLKAWQGKAPEFKDMPDVGVPQPAPVAPHPSGHPASSVSSGTGPHVVPSHHAPVPQVDHAVGHVPVDPTEPARHIPQSTAHPDVPVGTNIDSVGTLPPPSTTHITEPTPPVTGSPGASGGSNSTFYPGYGTSYPNGVPGKGAGRVGGVRPPTTAQGRGGTSAAGKPGAGAGRSLGRGPMNQMGRATSTGQATAKGLTSGAKPAQTGRGVTGGAPRAGGSATPRPVTGPTTGAGRANGVVGGRPTAAAGPASKGGPRIPRGTVVGAEEAGNSRPAAGRPGQRGVFGASEPTGRPTAGGPGSRGGTTAADAVTGRPAARNSVVRAERNGMTRGGTGLVRGPGGQGMSEGRHRTEGSQRPRYAMEDEETREPEPRRDVPPAAN</sequence>
<feature type="compositionally biased region" description="Gly residues" evidence="1">
    <location>
        <begin position="372"/>
        <end position="390"/>
    </location>
</feature>
<dbReference type="Proteomes" id="UP001458415">
    <property type="component" value="Unassembled WGS sequence"/>
</dbReference>
<feature type="region of interest" description="Disordered" evidence="1">
    <location>
        <begin position="159"/>
        <end position="185"/>
    </location>
</feature>
<protein>
    <submittedName>
        <fullName evidence="2">Uncharacterized protein</fullName>
    </submittedName>
</protein>
<feature type="compositionally biased region" description="Gly residues" evidence="1">
    <location>
        <begin position="545"/>
        <end position="560"/>
    </location>
</feature>
<organism evidence="2 3">
    <name type="scientific">Streptomyces carpinensis</name>
    <dbReference type="NCBI Taxonomy" id="66369"/>
    <lineage>
        <taxon>Bacteria</taxon>
        <taxon>Bacillati</taxon>
        <taxon>Actinomycetota</taxon>
        <taxon>Actinomycetes</taxon>
        <taxon>Kitasatosporales</taxon>
        <taxon>Streptomycetaceae</taxon>
        <taxon>Streptomyces</taxon>
    </lineage>
</organism>
<dbReference type="EMBL" id="JBEPCU010000039">
    <property type="protein sequence ID" value="MER6976385.1"/>
    <property type="molecule type" value="Genomic_DNA"/>
</dbReference>
<feature type="compositionally biased region" description="Basic and acidic residues" evidence="1">
    <location>
        <begin position="562"/>
        <end position="577"/>
    </location>
</feature>
<accession>A0ABV1VWS7</accession>
<proteinExistence type="predicted"/>
<feature type="region of interest" description="Disordered" evidence="1">
    <location>
        <begin position="316"/>
        <end position="341"/>
    </location>
</feature>
<reference evidence="2 3" key="1">
    <citation type="submission" date="2024-06" db="EMBL/GenBank/DDBJ databases">
        <title>The Natural Products Discovery Center: Release of the First 8490 Sequenced Strains for Exploring Actinobacteria Biosynthetic Diversity.</title>
        <authorList>
            <person name="Kalkreuter E."/>
            <person name="Kautsar S.A."/>
            <person name="Yang D."/>
            <person name="Bader C.D."/>
            <person name="Teijaro C.N."/>
            <person name="Fluegel L."/>
            <person name="Davis C.M."/>
            <person name="Simpson J.R."/>
            <person name="Lauterbach L."/>
            <person name="Steele A.D."/>
            <person name="Gui C."/>
            <person name="Meng S."/>
            <person name="Li G."/>
            <person name="Viehrig K."/>
            <person name="Ye F."/>
            <person name="Su P."/>
            <person name="Kiefer A.F."/>
            <person name="Nichols A."/>
            <person name="Cepeda A.J."/>
            <person name="Yan W."/>
            <person name="Fan B."/>
            <person name="Jiang Y."/>
            <person name="Adhikari A."/>
            <person name="Zheng C.-J."/>
            <person name="Schuster L."/>
            <person name="Cowan T.M."/>
            <person name="Smanski M.J."/>
            <person name="Chevrette M.G."/>
            <person name="De Carvalho L.P.S."/>
            <person name="Shen B."/>
        </authorList>
    </citation>
    <scope>NUCLEOTIDE SEQUENCE [LARGE SCALE GENOMIC DNA]</scope>
    <source>
        <strain evidence="2 3">NPDC000634</strain>
    </source>
</reference>
<feature type="region of interest" description="Disordered" evidence="1">
    <location>
        <begin position="353"/>
        <end position="596"/>
    </location>
</feature>
<evidence type="ECO:0000256" key="1">
    <source>
        <dbReference type="SAM" id="MobiDB-lite"/>
    </source>
</evidence>
<keyword evidence="3" id="KW-1185">Reference proteome</keyword>
<dbReference type="RefSeq" id="WP_086725014.1">
    <property type="nucleotide sequence ID" value="NZ_MUBM01000077.1"/>
</dbReference>
<comment type="caution">
    <text evidence="2">The sequence shown here is derived from an EMBL/GenBank/DDBJ whole genome shotgun (WGS) entry which is preliminary data.</text>
</comment>
<evidence type="ECO:0000313" key="3">
    <source>
        <dbReference type="Proteomes" id="UP001458415"/>
    </source>
</evidence>
<evidence type="ECO:0000313" key="2">
    <source>
        <dbReference type="EMBL" id="MER6976385.1"/>
    </source>
</evidence>
<feature type="compositionally biased region" description="Basic and acidic residues" evidence="1">
    <location>
        <begin position="161"/>
        <end position="173"/>
    </location>
</feature>